<gene>
    <name evidence="1" type="ORF">CPELLU_LOCUS8726</name>
</gene>
<proteinExistence type="predicted"/>
<evidence type="ECO:0000313" key="1">
    <source>
        <dbReference type="EMBL" id="CAG8638273.1"/>
    </source>
</evidence>
<protein>
    <submittedName>
        <fullName evidence="1">4034_t:CDS:1</fullName>
    </submittedName>
</protein>
<reference evidence="1" key="1">
    <citation type="submission" date="2021-06" db="EMBL/GenBank/DDBJ databases">
        <authorList>
            <person name="Kallberg Y."/>
            <person name="Tangrot J."/>
            <person name="Rosling A."/>
        </authorList>
    </citation>
    <scope>NUCLEOTIDE SEQUENCE</scope>
    <source>
        <strain evidence="1">FL966</strain>
    </source>
</reference>
<comment type="caution">
    <text evidence="1">The sequence shown here is derived from an EMBL/GenBank/DDBJ whole genome shotgun (WGS) entry which is preliminary data.</text>
</comment>
<dbReference type="Proteomes" id="UP000789759">
    <property type="component" value="Unassembled WGS sequence"/>
</dbReference>
<dbReference type="OrthoDB" id="2388461at2759"/>
<sequence>MIKIFTTRVTAKSGIVFLPPYDGAWMNCTNDITTIVNKSSIKLVDYSTPVTPGFGDYVAGRSSDKRIRGIGFIVYSSFVEPVASFSISALDNSAVYNMFGYCGTDEYPTIQCDSPIMGLSNPPTQQWCITITNPFNNSQKAYVSFSPD</sequence>
<accession>A0A9N9DEB7</accession>
<dbReference type="AlphaFoldDB" id="A0A9N9DEB7"/>
<name>A0A9N9DEB7_9GLOM</name>
<keyword evidence="2" id="KW-1185">Reference proteome</keyword>
<organism evidence="1 2">
    <name type="scientific">Cetraspora pellucida</name>
    <dbReference type="NCBI Taxonomy" id="1433469"/>
    <lineage>
        <taxon>Eukaryota</taxon>
        <taxon>Fungi</taxon>
        <taxon>Fungi incertae sedis</taxon>
        <taxon>Mucoromycota</taxon>
        <taxon>Glomeromycotina</taxon>
        <taxon>Glomeromycetes</taxon>
        <taxon>Diversisporales</taxon>
        <taxon>Gigasporaceae</taxon>
        <taxon>Cetraspora</taxon>
    </lineage>
</organism>
<evidence type="ECO:0000313" key="2">
    <source>
        <dbReference type="Proteomes" id="UP000789759"/>
    </source>
</evidence>
<dbReference type="EMBL" id="CAJVQA010006310">
    <property type="protein sequence ID" value="CAG8638273.1"/>
    <property type="molecule type" value="Genomic_DNA"/>
</dbReference>